<dbReference type="EMBL" id="JAPDRN010000117">
    <property type="protein sequence ID" value="KAJ9621134.1"/>
    <property type="molecule type" value="Genomic_DNA"/>
</dbReference>
<proteinExistence type="predicted"/>
<protein>
    <submittedName>
        <fullName evidence="2">Uncharacterized protein</fullName>
    </submittedName>
</protein>
<accession>A0AA38XTC0</accession>
<keyword evidence="1" id="KW-1133">Transmembrane helix</keyword>
<feature type="transmembrane region" description="Helical" evidence="1">
    <location>
        <begin position="96"/>
        <end position="118"/>
    </location>
</feature>
<organism evidence="2 3">
    <name type="scientific">Knufia peltigerae</name>
    <dbReference type="NCBI Taxonomy" id="1002370"/>
    <lineage>
        <taxon>Eukaryota</taxon>
        <taxon>Fungi</taxon>
        <taxon>Dikarya</taxon>
        <taxon>Ascomycota</taxon>
        <taxon>Pezizomycotina</taxon>
        <taxon>Eurotiomycetes</taxon>
        <taxon>Chaetothyriomycetidae</taxon>
        <taxon>Chaetothyriales</taxon>
        <taxon>Trichomeriaceae</taxon>
        <taxon>Knufia</taxon>
    </lineage>
</organism>
<feature type="transmembrane region" description="Helical" evidence="1">
    <location>
        <begin position="52"/>
        <end position="76"/>
    </location>
</feature>
<evidence type="ECO:0000313" key="2">
    <source>
        <dbReference type="EMBL" id="KAJ9621134.1"/>
    </source>
</evidence>
<keyword evidence="3" id="KW-1185">Reference proteome</keyword>
<comment type="caution">
    <text evidence="2">The sequence shown here is derived from an EMBL/GenBank/DDBJ whole genome shotgun (WGS) entry which is preliminary data.</text>
</comment>
<reference evidence="2" key="1">
    <citation type="submission" date="2022-10" db="EMBL/GenBank/DDBJ databases">
        <title>Culturing micro-colonial fungi from biological soil crusts in the Mojave desert and describing Neophaeococcomyces mojavensis, and introducing the new genera and species Taxawa tesnikishii.</title>
        <authorList>
            <person name="Kurbessoian T."/>
            <person name="Stajich J.E."/>
        </authorList>
    </citation>
    <scope>NUCLEOTIDE SEQUENCE</scope>
    <source>
        <strain evidence="2">TK_35</strain>
    </source>
</reference>
<sequence>MEEPGKTYFLWDVETDPACQVAINHAKARAEVSSEFEIYMTAKQWMDWYDKLCQAVGGIATLGAGFTFTVIVTQLAEPDPNHPNGSKVKHVRFCLALSWVLFVLSLACASFAALVFNANRRWFTDDLKMCVLDQVYRNEMWGRWVALDCEERISRLSWLADPENAGAIYPEN</sequence>
<gene>
    <name evidence="2" type="ORF">H2204_012028</name>
</gene>
<evidence type="ECO:0000256" key="1">
    <source>
        <dbReference type="SAM" id="Phobius"/>
    </source>
</evidence>
<keyword evidence="1" id="KW-0472">Membrane</keyword>
<dbReference type="AlphaFoldDB" id="A0AA38XTC0"/>
<name>A0AA38XTC0_9EURO</name>
<feature type="non-terminal residue" evidence="2">
    <location>
        <position position="172"/>
    </location>
</feature>
<dbReference type="Proteomes" id="UP001172681">
    <property type="component" value="Unassembled WGS sequence"/>
</dbReference>
<keyword evidence="1" id="KW-0812">Transmembrane</keyword>
<evidence type="ECO:0000313" key="3">
    <source>
        <dbReference type="Proteomes" id="UP001172681"/>
    </source>
</evidence>